<name>A0ABW5RUD5_9BACI</name>
<feature type="region of interest" description="Disordered" evidence="1">
    <location>
        <begin position="79"/>
        <end position="118"/>
    </location>
</feature>
<evidence type="ECO:0000256" key="1">
    <source>
        <dbReference type="SAM" id="MobiDB-lite"/>
    </source>
</evidence>
<dbReference type="EMBL" id="JBHUMF010000031">
    <property type="protein sequence ID" value="MFD2682082.1"/>
    <property type="molecule type" value="Genomic_DNA"/>
</dbReference>
<gene>
    <name evidence="2" type="ORF">ACFSUL_15180</name>
</gene>
<feature type="compositionally biased region" description="Basic and acidic residues" evidence="1">
    <location>
        <begin position="109"/>
        <end position="118"/>
    </location>
</feature>
<sequence>MNWFQKRKKDDVLSKKVERIERLLENLMEKDKIEIHVHHLNVEGPLTENLTYELDKIDIDTLSGSLNLGNNFGVDLVTKSKSKSKQNSSNTASQTKSPFTPNAKGFSFRYDEDDKEVT</sequence>
<organism evidence="2 3">
    <name type="scientific">Bacillus seohaeanensis</name>
    <dbReference type="NCBI Taxonomy" id="284580"/>
    <lineage>
        <taxon>Bacteria</taxon>
        <taxon>Bacillati</taxon>
        <taxon>Bacillota</taxon>
        <taxon>Bacilli</taxon>
        <taxon>Bacillales</taxon>
        <taxon>Bacillaceae</taxon>
        <taxon>Bacillus</taxon>
    </lineage>
</organism>
<dbReference type="Proteomes" id="UP001597506">
    <property type="component" value="Unassembled WGS sequence"/>
</dbReference>
<dbReference type="RefSeq" id="WP_377936800.1">
    <property type="nucleotide sequence ID" value="NZ_JBHUMF010000031.1"/>
</dbReference>
<accession>A0ABW5RUD5</accession>
<reference evidence="3" key="1">
    <citation type="journal article" date="2019" name="Int. J. Syst. Evol. Microbiol.">
        <title>The Global Catalogue of Microorganisms (GCM) 10K type strain sequencing project: providing services to taxonomists for standard genome sequencing and annotation.</title>
        <authorList>
            <consortium name="The Broad Institute Genomics Platform"/>
            <consortium name="The Broad Institute Genome Sequencing Center for Infectious Disease"/>
            <person name="Wu L."/>
            <person name="Ma J."/>
        </authorList>
    </citation>
    <scope>NUCLEOTIDE SEQUENCE [LARGE SCALE GENOMIC DNA]</scope>
    <source>
        <strain evidence="3">KCTC 3913</strain>
    </source>
</reference>
<evidence type="ECO:0000313" key="2">
    <source>
        <dbReference type="EMBL" id="MFD2682082.1"/>
    </source>
</evidence>
<keyword evidence="3" id="KW-1185">Reference proteome</keyword>
<comment type="caution">
    <text evidence="2">The sequence shown here is derived from an EMBL/GenBank/DDBJ whole genome shotgun (WGS) entry which is preliminary data.</text>
</comment>
<protein>
    <submittedName>
        <fullName evidence="2">Uncharacterized protein</fullName>
    </submittedName>
</protein>
<evidence type="ECO:0000313" key="3">
    <source>
        <dbReference type="Proteomes" id="UP001597506"/>
    </source>
</evidence>
<proteinExistence type="predicted"/>
<feature type="compositionally biased region" description="Low complexity" evidence="1">
    <location>
        <begin position="85"/>
        <end position="95"/>
    </location>
</feature>